<evidence type="ECO:0000313" key="4">
    <source>
        <dbReference type="EMBL" id="AWQ64113.1"/>
    </source>
</evidence>
<reference evidence="4" key="1">
    <citation type="journal article" date="2018" name="Genome Biol. Evol.">
        <title>Recurrent loss, horizontal transfer, and the obscure origins of mitochondrial introns in diatoms (Bacillariophyta).</title>
        <authorList>
            <person name="Guillory W.X."/>
            <person name="Onyshchenko A."/>
            <person name="Ruck E.C."/>
            <person name="Parks M."/>
            <person name="Nakov T."/>
            <person name="Wickett N.J."/>
            <person name="Alverson A.J."/>
        </authorList>
    </citation>
    <scope>NUCLEOTIDE SEQUENCE</scope>
    <source>
        <strain evidence="4">ECT3802</strain>
    </source>
</reference>
<dbReference type="GO" id="GO:0005840">
    <property type="term" value="C:ribosome"/>
    <property type="evidence" value="ECO:0007669"/>
    <property type="project" value="UniProtKB-KW"/>
</dbReference>
<name>A0A2U9GIK9_9STRA</name>
<dbReference type="Pfam" id="PF00338">
    <property type="entry name" value="Ribosomal_S10"/>
    <property type="match status" value="1"/>
</dbReference>
<dbReference type="InterPro" id="IPR036838">
    <property type="entry name" value="Ribosomal_uS10_dom_sf"/>
</dbReference>
<geneLocation type="mitochondrion" evidence="4"/>
<sequence>MFLYISICSKTQPAITRFCYHFFKIMSNKTLKLSLSAKIIPQKKRRTLFSLLKSPHVNKTAQNQFCYIQYKKKIVLCTPKPFNTMVLLKKLQRLIAGVKIIIQIQLNKRKFYDTLTVRLNPNQVCLSSRKKIDIFKYLKLLDYYGELSFNAHKLNKSLGSSVG</sequence>
<keyword evidence="1 4" id="KW-0689">Ribosomal protein</keyword>
<gene>
    <name evidence="4" type="primary">rps10</name>
</gene>
<dbReference type="AlphaFoldDB" id="A0A2U9GIK9"/>
<organism evidence="4">
    <name type="scientific">Toxarium undulatum</name>
    <dbReference type="NCBI Taxonomy" id="210620"/>
    <lineage>
        <taxon>Eukaryota</taxon>
        <taxon>Sar</taxon>
        <taxon>Stramenopiles</taxon>
        <taxon>Ochrophyta</taxon>
        <taxon>Bacillariophyta</taxon>
        <taxon>Mediophyceae</taxon>
        <taxon>Toxariales</taxon>
        <taxon>Toxariaceae</taxon>
        <taxon>Toxarium</taxon>
    </lineage>
</organism>
<evidence type="ECO:0000256" key="1">
    <source>
        <dbReference type="ARBA" id="ARBA00022980"/>
    </source>
</evidence>
<keyword evidence="2" id="KW-0687">Ribonucleoprotein</keyword>
<dbReference type="EMBL" id="MG271847">
    <property type="protein sequence ID" value="AWQ64113.1"/>
    <property type="molecule type" value="Genomic_DNA"/>
</dbReference>
<dbReference type="SUPFAM" id="SSF54999">
    <property type="entry name" value="Ribosomal protein S10"/>
    <property type="match status" value="1"/>
</dbReference>
<dbReference type="GeneID" id="36957411"/>
<dbReference type="RefSeq" id="YP_009495466.1">
    <property type="nucleotide sequence ID" value="NC_037988.1"/>
</dbReference>
<dbReference type="GO" id="GO:1990904">
    <property type="term" value="C:ribonucleoprotein complex"/>
    <property type="evidence" value="ECO:0007669"/>
    <property type="project" value="UniProtKB-KW"/>
</dbReference>
<dbReference type="InterPro" id="IPR027486">
    <property type="entry name" value="Ribosomal_uS10_dom"/>
</dbReference>
<feature type="domain" description="Small ribosomal subunit protein uS10" evidence="3">
    <location>
        <begin position="6"/>
        <end position="100"/>
    </location>
</feature>
<evidence type="ECO:0000256" key="2">
    <source>
        <dbReference type="ARBA" id="ARBA00023274"/>
    </source>
</evidence>
<accession>A0A2U9GIK9</accession>
<keyword evidence="4" id="KW-0496">Mitochondrion</keyword>
<dbReference type="Gene3D" id="3.30.70.600">
    <property type="entry name" value="Ribosomal protein S10 domain"/>
    <property type="match status" value="1"/>
</dbReference>
<evidence type="ECO:0000259" key="3">
    <source>
        <dbReference type="Pfam" id="PF00338"/>
    </source>
</evidence>
<proteinExistence type="predicted"/>
<protein>
    <submittedName>
        <fullName evidence="4">Ribosomal protein S10</fullName>
    </submittedName>
</protein>